<dbReference type="EMBL" id="MSRR01000027">
    <property type="protein sequence ID" value="OMG33259.1"/>
    <property type="molecule type" value="Genomic_DNA"/>
</dbReference>
<dbReference type="OrthoDB" id="3267840at2"/>
<dbReference type="RefSeq" id="WP_043539987.1">
    <property type="nucleotide sequence ID" value="NZ_CAURHQ010000088.1"/>
</dbReference>
<keyword evidence="5" id="KW-1185">Reference proteome</keyword>
<dbReference type="Pfam" id="PF13490">
    <property type="entry name" value="zf-HC2"/>
    <property type="match status" value="1"/>
</dbReference>
<reference evidence="5 6" key="1">
    <citation type="submission" date="2016-12" db="EMBL/GenBank/DDBJ databases">
        <title>Genomic comparison of strains in the 'Actinomyces naeslundii' group.</title>
        <authorList>
            <person name="Mughal S.R."/>
            <person name="Do T."/>
            <person name="Gilbert S.C."/>
            <person name="Witherden E.A."/>
            <person name="Didelot X."/>
            <person name="Beighton D."/>
        </authorList>
    </citation>
    <scope>NUCLEOTIDE SEQUENCE [LARGE SCALE GENOMIC DNA]</scope>
    <source>
        <strain evidence="4 6">NCTC 10301</strain>
        <strain evidence="3 5">WE6B-3</strain>
    </source>
</reference>
<comment type="caution">
    <text evidence="4">The sequence shown here is derived from an EMBL/GenBank/DDBJ whole genome shotgun (WGS) entry which is preliminary data.</text>
</comment>
<feature type="domain" description="Putative zinc-finger" evidence="2">
    <location>
        <begin position="32"/>
        <end position="65"/>
    </location>
</feature>
<dbReference type="AlphaFoldDB" id="A0A1Q8XPG7"/>
<dbReference type="Proteomes" id="UP000187035">
    <property type="component" value="Unassembled WGS sequence"/>
</dbReference>
<sequence>MRDRMEPGTNGENSAESAEDPKTAAGSQDCSCAEARAHLEAFLDRECTADLTERLAQHVATCPHCSRIADAETHLREILRSRCAEQAPPELRARVLGRLSTLRATAVSVTTTSTTTQTQASASGRVVRIVESRVESSRTVHFERD</sequence>
<gene>
    <name evidence="3" type="ORF">BKH13_00515</name>
    <name evidence="4" type="ORF">BKH33_11255</name>
</gene>
<proteinExistence type="predicted"/>
<evidence type="ECO:0000313" key="4">
    <source>
        <dbReference type="EMBL" id="OMG33259.1"/>
    </source>
</evidence>
<dbReference type="InterPro" id="IPR027383">
    <property type="entry name" value="Znf_put"/>
</dbReference>
<evidence type="ECO:0000259" key="2">
    <source>
        <dbReference type="Pfam" id="PF13490"/>
    </source>
</evidence>
<dbReference type="NCBIfam" id="TIGR03988">
    <property type="entry name" value="antisig_RsrA"/>
    <property type="match status" value="1"/>
</dbReference>
<evidence type="ECO:0000256" key="1">
    <source>
        <dbReference type="SAM" id="MobiDB-lite"/>
    </source>
</evidence>
<protein>
    <submittedName>
        <fullName evidence="4">Mycothiol system anti-sigma-R factor</fullName>
    </submittedName>
</protein>
<evidence type="ECO:0000313" key="5">
    <source>
        <dbReference type="Proteomes" id="UP000186781"/>
    </source>
</evidence>
<accession>A0A1Q8XPG7</accession>
<evidence type="ECO:0000313" key="6">
    <source>
        <dbReference type="Proteomes" id="UP000187035"/>
    </source>
</evidence>
<organism evidence="4 6">
    <name type="scientific">Actinomyces naeslundii</name>
    <dbReference type="NCBI Taxonomy" id="1655"/>
    <lineage>
        <taxon>Bacteria</taxon>
        <taxon>Bacillati</taxon>
        <taxon>Actinomycetota</taxon>
        <taxon>Actinomycetes</taxon>
        <taxon>Actinomycetales</taxon>
        <taxon>Actinomycetaceae</taxon>
        <taxon>Actinomyces</taxon>
    </lineage>
</organism>
<dbReference type="Proteomes" id="UP000186781">
    <property type="component" value="Unassembled WGS sequence"/>
</dbReference>
<name>A0A1Q8XPG7_ACTNA</name>
<evidence type="ECO:0000313" key="3">
    <source>
        <dbReference type="EMBL" id="OLO86369.1"/>
    </source>
</evidence>
<dbReference type="GeneID" id="64255450"/>
<dbReference type="EMBL" id="MSKX01000002">
    <property type="protein sequence ID" value="OLO86369.1"/>
    <property type="molecule type" value="Genomic_DNA"/>
</dbReference>
<feature type="region of interest" description="Disordered" evidence="1">
    <location>
        <begin position="1"/>
        <end position="27"/>
    </location>
</feature>
<dbReference type="InterPro" id="IPR024020">
    <property type="entry name" value="Anit_sigma_mycothiol_RsrA"/>
</dbReference>